<gene>
    <name evidence="11" type="ORF">GCM10009118_22520</name>
</gene>
<evidence type="ECO:0000256" key="4">
    <source>
        <dbReference type="ARBA" id="ARBA00022840"/>
    </source>
</evidence>
<reference evidence="11 12" key="1">
    <citation type="journal article" date="2019" name="Int. J. Syst. Evol. Microbiol.">
        <title>The Global Catalogue of Microorganisms (GCM) 10K type strain sequencing project: providing services to taxonomists for standard genome sequencing and annotation.</title>
        <authorList>
            <consortium name="The Broad Institute Genomics Platform"/>
            <consortium name="The Broad Institute Genome Sequencing Center for Infectious Disease"/>
            <person name="Wu L."/>
            <person name="Ma J."/>
        </authorList>
    </citation>
    <scope>NUCLEOTIDE SEQUENCE [LARGE SCALE GENOMIC DNA]</scope>
    <source>
        <strain evidence="11 12">JCM 16083</strain>
    </source>
</reference>
<keyword evidence="2" id="KW-0378">Hydrolase</keyword>
<dbReference type="InterPro" id="IPR014014">
    <property type="entry name" value="RNA_helicase_DEAD_Q_motif"/>
</dbReference>
<dbReference type="SMART" id="SM00487">
    <property type="entry name" value="DEXDc"/>
    <property type="match status" value="1"/>
</dbReference>
<dbReference type="PROSITE" id="PS51192">
    <property type="entry name" value="HELICASE_ATP_BIND_1"/>
    <property type="match status" value="1"/>
</dbReference>
<dbReference type="InterPro" id="IPR050079">
    <property type="entry name" value="DEAD_box_RNA_helicase"/>
</dbReference>
<dbReference type="InterPro" id="IPR001650">
    <property type="entry name" value="Helicase_C-like"/>
</dbReference>
<dbReference type="PROSITE" id="PS51194">
    <property type="entry name" value="HELICASE_CTER"/>
    <property type="match status" value="1"/>
</dbReference>
<keyword evidence="12" id="KW-1185">Reference proteome</keyword>
<dbReference type="SUPFAM" id="SSF52540">
    <property type="entry name" value="P-loop containing nucleoside triphosphate hydrolases"/>
    <property type="match status" value="1"/>
</dbReference>
<evidence type="ECO:0000256" key="7">
    <source>
        <dbReference type="SAM" id="MobiDB-lite"/>
    </source>
</evidence>
<protein>
    <submittedName>
        <fullName evidence="11">DEAD/DEAH box helicase</fullName>
    </submittedName>
</protein>
<feature type="domain" description="Helicase C-terminal" evidence="9">
    <location>
        <begin position="268"/>
        <end position="400"/>
    </location>
</feature>
<proteinExistence type="inferred from homology"/>
<dbReference type="InterPro" id="IPR011545">
    <property type="entry name" value="DEAD/DEAH_box_helicase_dom"/>
</dbReference>
<dbReference type="GO" id="GO:0004386">
    <property type="term" value="F:helicase activity"/>
    <property type="evidence" value="ECO:0007669"/>
    <property type="project" value="UniProtKB-KW"/>
</dbReference>
<evidence type="ECO:0000256" key="3">
    <source>
        <dbReference type="ARBA" id="ARBA00022806"/>
    </source>
</evidence>
<feature type="domain" description="DEAD-box RNA helicase Q" evidence="10">
    <location>
        <begin position="55"/>
        <end position="83"/>
    </location>
</feature>
<feature type="short sequence motif" description="Q motif" evidence="6">
    <location>
        <begin position="55"/>
        <end position="83"/>
    </location>
</feature>
<dbReference type="Pfam" id="PF00271">
    <property type="entry name" value="Helicase_C"/>
    <property type="match status" value="1"/>
</dbReference>
<comment type="caution">
    <text evidence="11">The sequence shown here is derived from an EMBL/GenBank/DDBJ whole genome shotgun (WGS) entry which is preliminary data.</text>
</comment>
<dbReference type="InterPro" id="IPR027417">
    <property type="entry name" value="P-loop_NTPase"/>
</dbReference>
<comment type="similarity">
    <text evidence="5">Belongs to the DEAD box helicase family.</text>
</comment>
<evidence type="ECO:0000259" key="9">
    <source>
        <dbReference type="PROSITE" id="PS51194"/>
    </source>
</evidence>
<feature type="region of interest" description="Disordered" evidence="7">
    <location>
        <begin position="1"/>
        <end position="32"/>
    </location>
</feature>
<sequence length="400" mass="44513">MQTGANKGKANRTKKAKGPNQKAGNRKGRKSQLNPELLIQKAVVSTVKKSITVDKRFEDMNLQAQLKANILKMGFVSPTEIQDKTFDKLMDGGNLIGIANTGTGKTGAFLIPVLENMLRGEKEKYTSLIVVPTRELAIQVYDEFKKLSAKMNLTAACYIGGTNVEKDVRSLKNRFDLIIGTPGRLLDLNQRGSLKLNQFKILVLDEFDKMLDMGFIHDIRKLVGGMKQRKQTLLFSATKDRKQQVVIDEIVTNPFLVEIHSGDSSSENVDQDVIKVESGQDKFKLLLDVLSNPEFSKVILFTETKHLANRLAKKLNNAGVKADQIHGNKSQNYRVNALKKFKNGSIRVLVATDVAARGIDIDNVSLVINYQIPNDYDTYIHRVGRTGRAGNTGTAYTFVD</sequence>
<dbReference type="PROSITE" id="PS51195">
    <property type="entry name" value="Q_MOTIF"/>
    <property type="match status" value="1"/>
</dbReference>
<dbReference type="RefSeq" id="WP_343787742.1">
    <property type="nucleotide sequence ID" value="NZ_BAAAFH010000011.1"/>
</dbReference>
<evidence type="ECO:0000256" key="2">
    <source>
        <dbReference type="ARBA" id="ARBA00022801"/>
    </source>
</evidence>
<evidence type="ECO:0000259" key="8">
    <source>
        <dbReference type="PROSITE" id="PS51192"/>
    </source>
</evidence>
<dbReference type="EMBL" id="BAAAFH010000011">
    <property type="protein sequence ID" value="GAA0875843.1"/>
    <property type="molecule type" value="Genomic_DNA"/>
</dbReference>
<evidence type="ECO:0000313" key="11">
    <source>
        <dbReference type="EMBL" id="GAA0875843.1"/>
    </source>
</evidence>
<evidence type="ECO:0000259" key="10">
    <source>
        <dbReference type="PROSITE" id="PS51195"/>
    </source>
</evidence>
<dbReference type="Proteomes" id="UP001501126">
    <property type="component" value="Unassembled WGS sequence"/>
</dbReference>
<dbReference type="PANTHER" id="PTHR47959:SF13">
    <property type="entry name" value="ATP-DEPENDENT RNA HELICASE RHLE"/>
    <property type="match status" value="1"/>
</dbReference>
<dbReference type="InterPro" id="IPR044742">
    <property type="entry name" value="DEAD/DEAH_RhlB"/>
</dbReference>
<keyword evidence="4" id="KW-0067">ATP-binding</keyword>
<evidence type="ECO:0000256" key="5">
    <source>
        <dbReference type="ARBA" id="ARBA00038437"/>
    </source>
</evidence>
<keyword evidence="1" id="KW-0547">Nucleotide-binding</keyword>
<keyword evidence="3 11" id="KW-0347">Helicase</keyword>
<evidence type="ECO:0000256" key="1">
    <source>
        <dbReference type="ARBA" id="ARBA00022741"/>
    </source>
</evidence>
<dbReference type="CDD" id="cd18787">
    <property type="entry name" value="SF2_C_DEAD"/>
    <property type="match status" value="1"/>
</dbReference>
<dbReference type="PANTHER" id="PTHR47959">
    <property type="entry name" value="ATP-DEPENDENT RNA HELICASE RHLE-RELATED"/>
    <property type="match status" value="1"/>
</dbReference>
<accession>A0ABN1MRS4</accession>
<dbReference type="Gene3D" id="3.40.50.300">
    <property type="entry name" value="P-loop containing nucleotide triphosphate hydrolases"/>
    <property type="match status" value="2"/>
</dbReference>
<dbReference type="Pfam" id="PF00270">
    <property type="entry name" value="DEAD"/>
    <property type="match status" value="1"/>
</dbReference>
<feature type="domain" description="Helicase ATP-binding" evidence="8">
    <location>
        <begin position="86"/>
        <end position="257"/>
    </location>
</feature>
<name>A0ABN1MRS4_9FLAO</name>
<evidence type="ECO:0000256" key="6">
    <source>
        <dbReference type="PROSITE-ProRule" id="PRU00552"/>
    </source>
</evidence>
<organism evidence="11 12">
    <name type="scientific">Wandonia haliotis</name>
    <dbReference type="NCBI Taxonomy" id="574963"/>
    <lineage>
        <taxon>Bacteria</taxon>
        <taxon>Pseudomonadati</taxon>
        <taxon>Bacteroidota</taxon>
        <taxon>Flavobacteriia</taxon>
        <taxon>Flavobacteriales</taxon>
        <taxon>Crocinitomicaceae</taxon>
        <taxon>Wandonia</taxon>
    </lineage>
</organism>
<evidence type="ECO:0000313" key="12">
    <source>
        <dbReference type="Proteomes" id="UP001501126"/>
    </source>
</evidence>
<dbReference type="CDD" id="cd00268">
    <property type="entry name" value="DEADc"/>
    <property type="match status" value="1"/>
</dbReference>
<dbReference type="SMART" id="SM00490">
    <property type="entry name" value="HELICc"/>
    <property type="match status" value="1"/>
</dbReference>
<dbReference type="InterPro" id="IPR014001">
    <property type="entry name" value="Helicase_ATP-bd"/>
</dbReference>